<gene>
    <name evidence="1" type="ORF">KUA55_13125</name>
</gene>
<accession>A0ABS6TFC8</accession>
<keyword evidence="2" id="KW-1185">Reference proteome</keyword>
<reference evidence="1 2" key="1">
    <citation type="submission" date="2021-06" db="EMBL/GenBank/DDBJ databases">
        <title>Enterococcus alishanensis sp. nov., a novel lactic acid bacterium isolated from fresh coffee beans.</title>
        <authorList>
            <person name="Chen Y.-S."/>
        </authorList>
    </citation>
    <scope>NUCLEOTIDE SEQUENCE [LARGE SCALE GENOMIC DNA]</scope>
    <source>
        <strain evidence="1 2">ALS3</strain>
    </source>
</reference>
<dbReference type="NCBIfam" id="TIGR04282">
    <property type="entry name" value="glyco_like_cofC"/>
    <property type="match status" value="1"/>
</dbReference>
<comment type="caution">
    <text evidence="1">The sequence shown here is derived from an EMBL/GenBank/DDBJ whole genome shotgun (WGS) entry which is preliminary data.</text>
</comment>
<evidence type="ECO:0000313" key="2">
    <source>
        <dbReference type="Proteomes" id="UP000774130"/>
    </source>
</evidence>
<sequence length="219" mass="24772">MNKKAYILFTRIPTVGKVKTRLAKTLGDQFATEVQAVMLEDLYQHFSDLSKSGIDLFIAYSDEQAPEAFLKQLPPSSHSFLQSGKTIGERMWRAMNHVFALGYEKVILTGSDLPELSKELIEQAFKQLKEVVIGPSKDGGYYLIGSCRNVDLKPIFLSDLQWGRNSVLAETLLLLKNYQVSQVEALQDIDEEKDLREVSRSLSKASQLKKWLVENGENK</sequence>
<dbReference type="Pfam" id="PF09837">
    <property type="entry name" value="DUF2064"/>
    <property type="match status" value="1"/>
</dbReference>
<evidence type="ECO:0000313" key="1">
    <source>
        <dbReference type="EMBL" id="MBV7391625.1"/>
    </source>
</evidence>
<organism evidence="1 2">
    <name type="scientific">Enterococcus alishanensis</name>
    <dbReference type="NCBI Taxonomy" id="1303817"/>
    <lineage>
        <taxon>Bacteria</taxon>
        <taxon>Bacillati</taxon>
        <taxon>Bacillota</taxon>
        <taxon>Bacilli</taxon>
        <taxon>Lactobacillales</taxon>
        <taxon>Enterococcaceae</taxon>
        <taxon>Enterococcus</taxon>
    </lineage>
</organism>
<dbReference type="Proteomes" id="UP000774130">
    <property type="component" value="Unassembled WGS sequence"/>
</dbReference>
<protein>
    <submittedName>
        <fullName evidence="1">TIGR04282 family arsenosugar biosynthesis glycosyltransferase</fullName>
    </submittedName>
</protein>
<proteinExistence type="predicted"/>
<dbReference type="InterPro" id="IPR018641">
    <property type="entry name" value="Trfase_1_rSAM/seldom-assoc"/>
</dbReference>
<name>A0ABS6TFC8_9ENTE</name>
<dbReference type="PANTHER" id="PTHR36529:SF1">
    <property type="entry name" value="GLYCOSYLTRANSFERASE"/>
    <property type="match status" value="1"/>
</dbReference>
<dbReference type="PANTHER" id="PTHR36529">
    <property type="entry name" value="SLL1095 PROTEIN"/>
    <property type="match status" value="1"/>
</dbReference>
<dbReference type="RefSeq" id="WP_218326835.1">
    <property type="nucleotide sequence ID" value="NZ_JAHUZB010000005.1"/>
</dbReference>
<dbReference type="EMBL" id="JAHUZB010000005">
    <property type="protein sequence ID" value="MBV7391625.1"/>
    <property type="molecule type" value="Genomic_DNA"/>
</dbReference>